<evidence type="ECO:0000259" key="3">
    <source>
        <dbReference type="Pfam" id="PF10145"/>
    </source>
</evidence>
<comment type="caution">
    <text evidence="4">The sequence shown here is derived from an EMBL/GenBank/DDBJ whole genome shotgun (WGS) entry which is preliminary data.</text>
</comment>
<dbReference type="NCBIfam" id="TIGR01760">
    <property type="entry name" value="tape_meas_TP901"/>
    <property type="match status" value="1"/>
</dbReference>
<evidence type="ECO:0000256" key="1">
    <source>
        <dbReference type="ARBA" id="ARBA00022612"/>
    </source>
</evidence>
<dbReference type="InterPro" id="IPR010090">
    <property type="entry name" value="Phage_tape_meas"/>
</dbReference>
<feature type="transmembrane region" description="Helical" evidence="2">
    <location>
        <begin position="324"/>
        <end position="348"/>
    </location>
</feature>
<gene>
    <name evidence="4" type="ORF">LCGC14_2920720</name>
</gene>
<evidence type="ECO:0000256" key="2">
    <source>
        <dbReference type="SAM" id="Phobius"/>
    </source>
</evidence>
<name>A0A0F8XNY0_9ZZZZ</name>
<keyword evidence="2" id="KW-0812">Transmembrane</keyword>
<organism evidence="4">
    <name type="scientific">marine sediment metagenome</name>
    <dbReference type="NCBI Taxonomy" id="412755"/>
    <lineage>
        <taxon>unclassified sequences</taxon>
        <taxon>metagenomes</taxon>
        <taxon>ecological metagenomes</taxon>
    </lineage>
</organism>
<keyword evidence="1" id="KW-1188">Viral release from host cell</keyword>
<dbReference type="Pfam" id="PF10145">
    <property type="entry name" value="PhageMin_Tail"/>
    <property type="match status" value="1"/>
</dbReference>
<feature type="non-terminal residue" evidence="4">
    <location>
        <position position="382"/>
    </location>
</feature>
<dbReference type="EMBL" id="LAZR01058035">
    <property type="protein sequence ID" value="KKK70762.1"/>
    <property type="molecule type" value="Genomic_DNA"/>
</dbReference>
<sequence>TQFDTALVGVGKTTNATEAELDRLGQQFRQMALDIPVAAAELANIGEIAGRLGVEVENIPEFTETVAALGAATDLTSESAAEFLARIQAITSLPADKIENFGSALVELGNNVAASEAEIALFTIRMAGAGNVAGLTQAEVLAIAASFRELGIRAERGGTAVQKVLFTMIEAINDAGPELQTFATTAGVTAEEFAELFEKDAGEAFTRFVEGLGRSGDEAFAVLSQLGLADQRLAQAFITLGNAGSNLRDNIELSTNAFAENTALIEEAERRYASAASQFKVFLNNVTELAIVVGNILLPPLLQLVEVITPVIQKFAEFAEAHPLLTKLVIGAGLALVALGTALIGFALIAPGAIAAFGLISSAVGLLIPLFAGLSIAMGPIT</sequence>
<protein>
    <recommendedName>
        <fullName evidence="3">Phage tail tape measure protein domain-containing protein</fullName>
    </recommendedName>
</protein>
<accession>A0A0F8XNY0</accession>
<reference evidence="4" key="1">
    <citation type="journal article" date="2015" name="Nature">
        <title>Complex archaea that bridge the gap between prokaryotes and eukaryotes.</title>
        <authorList>
            <person name="Spang A."/>
            <person name="Saw J.H."/>
            <person name="Jorgensen S.L."/>
            <person name="Zaremba-Niedzwiedzka K."/>
            <person name="Martijn J."/>
            <person name="Lind A.E."/>
            <person name="van Eijk R."/>
            <person name="Schleper C."/>
            <person name="Guy L."/>
            <person name="Ettema T.J."/>
        </authorList>
    </citation>
    <scope>NUCLEOTIDE SEQUENCE</scope>
</reference>
<feature type="domain" description="Phage tail tape measure protein" evidence="3">
    <location>
        <begin position="26"/>
        <end position="219"/>
    </location>
</feature>
<keyword evidence="2" id="KW-1133">Transmembrane helix</keyword>
<dbReference type="PANTHER" id="PTHR37813">
    <property type="entry name" value="FELS-2 PROPHAGE PROTEIN"/>
    <property type="match status" value="1"/>
</dbReference>
<proteinExistence type="predicted"/>
<feature type="non-terminal residue" evidence="4">
    <location>
        <position position="1"/>
    </location>
</feature>
<feature type="transmembrane region" description="Helical" evidence="2">
    <location>
        <begin position="354"/>
        <end position="377"/>
    </location>
</feature>
<evidence type="ECO:0000313" key="4">
    <source>
        <dbReference type="EMBL" id="KKK70762.1"/>
    </source>
</evidence>
<keyword evidence="2" id="KW-0472">Membrane</keyword>
<dbReference type="AlphaFoldDB" id="A0A0F8XNY0"/>
<dbReference type="PANTHER" id="PTHR37813:SF1">
    <property type="entry name" value="FELS-2 PROPHAGE PROTEIN"/>
    <property type="match status" value="1"/>
</dbReference>